<feature type="compositionally biased region" description="Basic and acidic residues" evidence="1">
    <location>
        <begin position="54"/>
        <end position="67"/>
    </location>
</feature>
<accession>A0AAN6IU27</accession>
<name>A0AAN6IU27_EXODE</name>
<dbReference type="EMBL" id="JAJGCB010000025">
    <property type="protein sequence ID" value="KAJ8987391.1"/>
    <property type="molecule type" value="Genomic_DNA"/>
</dbReference>
<dbReference type="InterPro" id="IPR053203">
    <property type="entry name" value="Cisplatin_resist-associated"/>
</dbReference>
<evidence type="ECO:0000313" key="2">
    <source>
        <dbReference type="EMBL" id="KAJ8987391.1"/>
    </source>
</evidence>
<sequence>MSRGGSAVTYGRGGAGNVTTRNDQSPRFEPESTPTLKSKKYTTGRGGAGNMAKNDFDHPEEARRAQDVDVPGITLPEGSFHTGRGGMANTYKPTDEELQAAKSHNEKVRRESFHRGGSQDRGTIRALADKAKEAVTGKQGGDK</sequence>
<comment type="caution">
    <text evidence="2">The sequence shown here is derived from an EMBL/GenBank/DDBJ whole genome shotgun (WGS) entry which is preliminary data.</text>
</comment>
<dbReference type="Proteomes" id="UP001161757">
    <property type="component" value="Unassembled WGS sequence"/>
</dbReference>
<gene>
    <name evidence="2" type="ORF">HRR80_008544</name>
</gene>
<dbReference type="PANTHER" id="PTHR34693">
    <property type="entry name" value="PROTEIN PAR32"/>
    <property type="match status" value="1"/>
</dbReference>
<feature type="compositionally biased region" description="Basic and acidic residues" evidence="1">
    <location>
        <begin position="103"/>
        <end position="118"/>
    </location>
</feature>
<proteinExistence type="predicted"/>
<feature type="region of interest" description="Disordered" evidence="1">
    <location>
        <begin position="1"/>
        <end position="143"/>
    </location>
</feature>
<organism evidence="2 3">
    <name type="scientific">Exophiala dermatitidis</name>
    <name type="common">Black yeast-like fungus</name>
    <name type="synonym">Wangiella dermatitidis</name>
    <dbReference type="NCBI Taxonomy" id="5970"/>
    <lineage>
        <taxon>Eukaryota</taxon>
        <taxon>Fungi</taxon>
        <taxon>Dikarya</taxon>
        <taxon>Ascomycota</taxon>
        <taxon>Pezizomycotina</taxon>
        <taxon>Eurotiomycetes</taxon>
        <taxon>Chaetothyriomycetidae</taxon>
        <taxon>Chaetothyriales</taxon>
        <taxon>Herpotrichiellaceae</taxon>
        <taxon>Exophiala</taxon>
    </lineage>
</organism>
<evidence type="ECO:0000313" key="3">
    <source>
        <dbReference type="Proteomes" id="UP001161757"/>
    </source>
</evidence>
<protein>
    <submittedName>
        <fullName evidence="2">Uncharacterized protein</fullName>
    </submittedName>
</protein>
<dbReference type="Pfam" id="PF12223">
    <property type="entry name" value="DUF3602"/>
    <property type="match status" value="1"/>
</dbReference>
<dbReference type="InterPro" id="IPR022024">
    <property type="entry name" value="DUF3602"/>
</dbReference>
<feature type="compositionally biased region" description="Basic and acidic residues" evidence="1">
    <location>
        <begin position="127"/>
        <end position="143"/>
    </location>
</feature>
<dbReference type="AlphaFoldDB" id="A0AAN6IU27"/>
<dbReference type="PANTHER" id="PTHR34693:SF1">
    <property type="entry name" value="PROTEIN PAR32"/>
    <property type="match status" value="1"/>
</dbReference>
<reference evidence="2" key="1">
    <citation type="submission" date="2023-01" db="EMBL/GenBank/DDBJ databases">
        <title>Exophiala dermititidis isolated from Cystic Fibrosis Patient.</title>
        <authorList>
            <person name="Kurbessoian T."/>
            <person name="Crocker A."/>
            <person name="Murante D."/>
            <person name="Hogan D.A."/>
            <person name="Stajich J.E."/>
        </authorList>
    </citation>
    <scope>NUCLEOTIDE SEQUENCE</scope>
    <source>
        <strain evidence="2">Ex8</strain>
    </source>
</reference>
<evidence type="ECO:0000256" key="1">
    <source>
        <dbReference type="SAM" id="MobiDB-lite"/>
    </source>
</evidence>